<keyword evidence="5" id="KW-0862">Zinc</keyword>
<evidence type="ECO:0000313" key="7">
    <source>
        <dbReference type="EMBL" id="MFC4694842.1"/>
    </source>
</evidence>
<dbReference type="SUPFAM" id="SSF55031">
    <property type="entry name" value="Bacterial exopeptidase dimerisation domain"/>
    <property type="match status" value="1"/>
</dbReference>
<dbReference type="Gene3D" id="3.40.630.10">
    <property type="entry name" value="Zn peptidases"/>
    <property type="match status" value="1"/>
</dbReference>
<dbReference type="RefSeq" id="WP_387990624.1">
    <property type="nucleotide sequence ID" value="NZ_JBHSGR010000017.1"/>
</dbReference>
<dbReference type="Gene3D" id="1.10.150.900">
    <property type="match status" value="1"/>
</dbReference>
<sequence>MRTAPLLLGAAAAAGAAAARRVARFRPVPAPVEPADASGLDPDAAAARLAELIRVPTVSSRDPGQADAAAFERFRERLAELYPHAHRALERELLPGGSLLYRWRSGTDAPPLVLMAHHDVVPVTGQDWSRDPFSGAVEDGWVHGRGAVDDKGSLVAVLEAVESLAAGGHTPARDVYVFSGNDEEVLGVGAQEAVAVFRGRGIRPWAVVDEGGAVVTGVFPGVPGQIAVVGLAEKGLLDCELVTTDPGGHASSPTSGGAPARLARAILRLDAAPFPARLHDVVLAMVDAAGRHAPGAHRALFAHARPLRPLLATALARASREANALVRTTVAVTELEGSSARNVLATRARAHLNVRIALGETVQSTVERLRRVVADDRVEVRVLSGSDPSPVSRTDTEAYAALGAAVRAVYPGAAVAPYLMVQASDARHFAQISDSVYRFMPFDLSRGELDALHAADERISVAALHRGAVFFRHLITHL</sequence>
<keyword evidence="8" id="KW-1185">Reference proteome</keyword>
<dbReference type="SUPFAM" id="SSF53187">
    <property type="entry name" value="Zn-dependent exopeptidases"/>
    <property type="match status" value="1"/>
</dbReference>
<proteinExistence type="inferred from homology"/>
<evidence type="ECO:0000256" key="3">
    <source>
        <dbReference type="ARBA" id="ARBA00022723"/>
    </source>
</evidence>
<dbReference type="InterPro" id="IPR047177">
    <property type="entry name" value="Pept_M20A"/>
</dbReference>
<comment type="similarity">
    <text evidence="1">Belongs to the peptidase M20A family.</text>
</comment>
<evidence type="ECO:0000256" key="4">
    <source>
        <dbReference type="ARBA" id="ARBA00022801"/>
    </source>
</evidence>
<keyword evidence="4" id="KW-0378">Hydrolase</keyword>
<name>A0ABV9LLM8_9ACTN</name>
<organism evidence="7 8">
    <name type="scientific">Geodermatophilus arenarius</name>
    <dbReference type="NCBI Taxonomy" id="1137990"/>
    <lineage>
        <taxon>Bacteria</taxon>
        <taxon>Bacillati</taxon>
        <taxon>Actinomycetota</taxon>
        <taxon>Actinomycetes</taxon>
        <taxon>Geodermatophilales</taxon>
        <taxon>Geodermatophilaceae</taxon>
        <taxon>Geodermatophilus</taxon>
    </lineage>
</organism>
<dbReference type="Pfam" id="PF07687">
    <property type="entry name" value="M20_dimer"/>
    <property type="match status" value="1"/>
</dbReference>
<evidence type="ECO:0000313" key="8">
    <source>
        <dbReference type="Proteomes" id="UP001596025"/>
    </source>
</evidence>
<dbReference type="PANTHER" id="PTHR45962">
    <property type="entry name" value="N-FATTY-ACYL-AMINO ACID SYNTHASE/HYDROLASE PM20D1"/>
    <property type="match status" value="1"/>
</dbReference>
<feature type="domain" description="Peptidase M20 dimerisation" evidence="6">
    <location>
        <begin position="232"/>
        <end position="375"/>
    </location>
</feature>
<dbReference type="Pfam" id="PF01546">
    <property type="entry name" value="Peptidase_M20"/>
    <property type="match status" value="1"/>
</dbReference>
<keyword evidence="2" id="KW-0645">Protease</keyword>
<dbReference type="Gene3D" id="3.30.70.360">
    <property type="match status" value="1"/>
</dbReference>
<evidence type="ECO:0000256" key="1">
    <source>
        <dbReference type="ARBA" id="ARBA00006247"/>
    </source>
</evidence>
<dbReference type="Proteomes" id="UP001596025">
    <property type="component" value="Unassembled WGS sequence"/>
</dbReference>
<evidence type="ECO:0000256" key="2">
    <source>
        <dbReference type="ARBA" id="ARBA00022670"/>
    </source>
</evidence>
<comment type="caution">
    <text evidence="7">The sequence shown here is derived from an EMBL/GenBank/DDBJ whole genome shotgun (WGS) entry which is preliminary data.</text>
</comment>
<gene>
    <name evidence="7" type="ORF">ACFO3M_15700</name>
</gene>
<keyword evidence="3" id="KW-0479">Metal-binding</keyword>
<evidence type="ECO:0000256" key="5">
    <source>
        <dbReference type="ARBA" id="ARBA00022833"/>
    </source>
</evidence>
<dbReference type="PANTHER" id="PTHR45962:SF1">
    <property type="entry name" value="N-FATTY-ACYL-AMINO ACID SYNTHASE_HYDROLASE PM20D1"/>
    <property type="match status" value="1"/>
</dbReference>
<accession>A0ABV9LLM8</accession>
<dbReference type="InterPro" id="IPR002933">
    <property type="entry name" value="Peptidase_M20"/>
</dbReference>
<dbReference type="InterPro" id="IPR036264">
    <property type="entry name" value="Bact_exopeptidase_dim_dom"/>
</dbReference>
<protein>
    <submittedName>
        <fullName evidence="7">M20/M25/M40 family metallo-hydrolase</fullName>
    </submittedName>
</protein>
<dbReference type="InterPro" id="IPR011650">
    <property type="entry name" value="Peptidase_M20_dimer"/>
</dbReference>
<evidence type="ECO:0000259" key="6">
    <source>
        <dbReference type="Pfam" id="PF07687"/>
    </source>
</evidence>
<dbReference type="EMBL" id="JBHSGR010000017">
    <property type="protein sequence ID" value="MFC4694842.1"/>
    <property type="molecule type" value="Genomic_DNA"/>
</dbReference>
<reference evidence="8" key="1">
    <citation type="journal article" date="2019" name="Int. J. Syst. Evol. Microbiol.">
        <title>The Global Catalogue of Microorganisms (GCM) 10K type strain sequencing project: providing services to taxonomists for standard genome sequencing and annotation.</title>
        <authorList>
            <consortium name="The Broad Institute Genomics Platform"/>
            <consortium name="The Broad Institute Genome Sequencing Center for Infectious Disease"/>
            <person name="Wu L."/>
            <person name="Ma J."/>
        </authorList>
    </citation>
    <scope>NUCLEOTIDE SEQUENCE [LARGE SCALE GENOMIC DNA]</scope>
    <source>
        <strain evidence="8">CCUG 62763</strain>
    </source>
</reference>